<name>A0A8A4TBX9_SULCO</name>
<evidence type="ECO:0000313" key="2">
    <source>
        <dbReference type="Proteomes" id="UP000663929"/>
    </source>
</evidence>
<gene>
    <name evidence="1" type="ORF">J3U87_18665</name>
</gene>
<sequence length="102" mass="11805">MTNASKLEVCAPESLELIFFDEDDFENWDPERLLETDAVFLLRDVARILAFDFESWAARVEAFTEPEKVGLVKVWGHWFVKMAEFHTWYANGGLGFSQKLVS</sequence>
<accession>A0A8A4TBX9</accession>
<protein>
    <submittedName>
        <fullName evidence="1">Uncharacterized protein</fullName>
    </submittedName>
</protein>
<reference evidence="1" key="1">
    <citation type="submission" date="2021-03" db="EMBL/GenBank/DDBJ databases">
        <title>Acanthopleuribacteraceae sp. M133.</title>
        <authorList>
            <person name="Wang G."/>
        </authorList>
    </citation>
    <scope>NUCLEOTIDE SEQUENCE</scope>
    <source>
        <strain evidence="1">M133</strain>
    </source>
</reference>
<dbReference type="KEGG" id="scor:J3U87_18665"/>
<dbReference type="Proteomes" id="UP000663929">
    <property type="component" value="Chromosome"/>
</dbReference>
<organism evidence="1 2">
    <name type="scientific">Sulfidibacter corallicola</name>
    <dbReference type="NCBI Taxonomy" id="2818388"/>
    <lineage>
        <taxon>Bacteria</taxon>
        <taxon>Pseudomonadati</taxon>
        <taxon>Acidobacteriota</taxon>
        <taxon>Holophagae</taxon>
        <taxon>Acanthopleuribacterales</taxon>
        <taxon>Acanthopleuribacteraceae</taxon>
        <taxon>Sulfidibacter</taxon>
    </lineage>
</organism>
<evidence type="ECO:0000313" key="1">
    <source>
        <dbReference type="EMBL" id="QTD47619.1"/>
    </source>
</evidence>
<dbReference type="RefSeq" id="WP_237377287.1">
    <property type="nucleotide sequence ID" value="NZ_CP071793.1"/>
</dbReference>
<keyword evidence="2" id="KW-1185">Reference proteome</keyword>
<dbReference type="AlphaFoldDB" id="A0A8A4TBX9"/>
<proteinExistence type="predicted"/>
<dbReference type="EMBL" id="CP071793">
    <property type="protein sequence ID" value="QTD47619.1"/>
    <property type="molecule type" value="Genomic_DNA"/>
</dbReference>